<name>A0A074Z8B1_OPIVI</name>
<dbReference type="RefSeq" id="XP_009172911.1">
    <property type="nucleotide sequence ID" value="XM_009174647.1"/>
</dbReference>
<accession>A0A074Z8B1</accession>
<sequence>MDSPAVDRDCKRNGSRCQTLYASLLAPNVVPVTPPTLCWRHCKRWRLTDVSDVFAVSFLSKLSGCALINVDTSECLQ</sequence>
<dbReference type="Proteomes" id="UP000054324">
    <property type="component" value="Unassembled WGS sequence"/>
</dbReference>
<dbReference type="GeneID" id="20322937"/>
<dbReference type="EMBL" id="KL596853">
    <property type="protein sequence ID" value="KER23348.1"/>
    <property type="molecule type" value="Genomic_DNA"/>
</dbReference>
<protein>
    <submittedName>
        <fullName evidence="1">Uncharacterized protein</fullName>
    </submittedName>
</protein>
<evidence type="ECO:0000313" key="2">
    <source>
        <dbReference type="Proteomes" id="UP000054324"/>
    </source>
</evidence>
<organism evidence="1 2">
    <name type="scientific">Opisthorchis viverrini</name>
    <name type="common">Southeast Asian liver fluke</name>
    <dbReference type="NCBI Taxonomy" id="6198"/>
    <lineage>
        <taxon>Eukaryota</taxon>
        <taxon>Metazoa</taxon>
        <taxon>Spiralia</taxon>
        <taxon>Lophotrochozoa</taxon>
        <taxon>Platyhelminthes</taxon>
        <taxon>Trematoda</taxon>
        <taxon>Digenea</taxon>
        <taxon>Opisthorchiida</taxon>
        <taxon>Opisthorchiata</taxon>
        <taxon>Opisthorchiidae</taxon>
        <taxon>Opisthorchis</taxon>
    </lineage>
</organism>
<evidence type="ECO:0000313" key="1">
    <source>
        <dbReference type="EMBL" id="KER23348.1"/>
    </source>
</evidence>
<gene>
    <name evidence="1" type="ORF">T265_08758</name>
</gene>
<dbReference type="AlphaFoldDB" id="A0A074Z8B1"/>
<keyword evidence="2" id="KW-1185">Reference proteome</keyword>
<dbReference type="CTD" id="20322937"/>
<reference evidence="1 2" key="1">
    <citation type="submission" date="2013-11" db="EMBL/GenBank/DDBJ databases">
        <title>Opisthorchis viverrini - life in the bile duct.</title>
        <authorList>
            <person name="Young N.D."/>
            <person name="Nagarajan N."/>
            <person name="Lin S.J."/>
            <person name="Korhonen P.K."/>
            <person name="Jex A.R."/>
            <person name="Hall R.S."/>
            <person name="Safavi-Hemami H."/>
            <person name="Kaewkong W."/>
            <person name="Bertrand D."/>
            <person name="Gao S."/>
            <person name="Seet Q."/>
            <person name="Wongkham S."/>
            <person name="Teh B.T."/>
            <person name="Wongkham C."/>
            <person name="Intapan P.M."/>
            <person name="Maleewong W."/>
            <person name="Yang X."/>
            <person name="Hu M."/>
            <person name="Wang Z."/>
            <person name="Hofmann A."/>
            <person name="Sternberg P.W."/>
            <person name="Tan P."/>
            <person name="Wang J."/>
            <person name="Gasser R.B."/>
        </authorList>
    </citation>
    <scope>NUCLEOTIDE SEQUENCE [LARGE SCALE GENOMIC DNA]</scope>
</reference>
<dbReference type="KEGG" id="ovi:T265_08758"/>
<proteinExistence type="predicted"/>